<comment type="caution">
    <text evidence="1">The sequence shown here is derived from an EMBL/GenBank/DDBJ whole genome shotgun (WGS) entry which is preliminary data.</text>
</comment>
<reference evidence="1 2" key="1">
    <citation type="journal article" date="2024" name="BMC Genomics">
        <title>De novo assembly and annotation of Popillia japonica's genome with initial clues to its potential as an invasive pest.</title>
        <authorList>
            <person name="Cucini C."/>
            <person name="Boschi S."/>
            <person name="Funari R."/>
            <person name="Cardaioli E."/>
            <person name="Iannotti N."/>
            <person name="Marturano G."/>
            <person name="Paoli F."/>
            <person name="Bruttini M."/>
            <person name="Carapelli A."/>
            <person name="Frati F."/>
            <person name="Nardi F."/>
        </authorList>
    </citation>
    <scope>NUCLEOTIDE SEQUENCE [LARGE SCALE GENOMIC DNA]</scope>
    <source>
        <strain evidence="1">DMR45628</strain>
    </source>
</reference>
<gene>
    <name evidence="1" type="ORF">QE152_g8084</name>
</gene>
<sequence>MMSIVLASTISLKVIAESLNNELRMLLEYRKKEQASLFKSWALIESDRRITQQRIADAFGISKERAGFVIQKLGYEEICVRWVPRMVTAEIKHQRKEPCEQLLEGWVPRMRKCCNGTEANCDDLAPSQNFVRQQKCHLHIINFDEEKGDGSNTLPLQEQNVRFTSD</sequence>
<evidence type="ECO:0000313" key="2">
    <source>
        <dbReference type="Proteomes" id="UP001458880"/>
    </source>
</evidence>
<organism evidence="1 2">
    <name type="scientific">Popillia japonica</name>
    <name type="common">Japanese beetle</name>
    <dbReference type="NCBI Taxonomy" id="7064"/>
    <lineage>
        <taxon>Eukaryota</taxon>
        <taxon>Metazoa</taxon>
        <taxon>Ecdysozoa</taxon>
        <taxon>Arthropoda</taxon>
        <taxon>Hexapoda</taxon>
        <taxon>Insecta</taxon>
        <taxon>Pterygota</taxon>
        <taxon>Neoptera</taxon>
        <taxon>Endopterygota</taxon>
        <taxon>Coleoptera</taxon>
        <taxon>Polyphaga</taxon>
        <taxon>Scarabaeiformia</taxon>
        <taxon>Scarabaeidae</taxon>
        <taxon>Rutelinae</taxon>
        <taxon>Popillia</taxon>
    </lineage>
</organism>
<accession>A0AAW1M602</accession>
<name>A0AAW1M602_POPJA</name>
<dbReference type="Proteomes" id="UP001458880">
    <property type="component" value="Unassembled WGS sequence"/>
</dbReference>
<dbReference type="EMBL" id="JASPKY010000062">
    <property type="protein sequence ID" value="KAK9744112.1"/>
    <property type="molecule type" value="Genomic_DNA"/>
</dbReference>
<evidence type="ECO:0000313" key="1">
    <source>
        <dbReference type="EMBL" id="KAK9744112.1"/>
    </source>
</evidence>
<protein>
    <submittedName>
        <fullName evidence="1">Uncharacterized protein</fullName>
    </submittedName>
</protein>
<dbReference type="AlphaFoldDB" id="A0AAW1M602"/>
<keyword evidence="2" id="KW-1185">Reference proteome</keyword>
<proteinExistence type="predicted"/>